<dbReference type="GO" id="GO:0005576">
    <property type="term" value="C:extracellular region"/>
    <property type="evidence" value="ECO:0007669"/>
    <property type="project" value="UniProtKB-SubCell"/>
</dbReference>
<comment type="caution">
    <text evidence="10">The sequence shown here is derived from an EMBL/GenBank/DDBJ whole genome shotgun (WGS) entry which is preliminary data.</text>
</comment>
<sequence>MKLLWALALAIAPLSQASPALLAASPTVTISHPQATIIGGKRLGIEVFPGVPFAKPPVGPLRLKPPQPITEPLGTYEAKENGLACPQFFFSTELDDALPTTPLGKLLNTPLFQEILNAGEDCLNINIHRPVGTTESDNLPVLFWIYGGGFELGWNALFDIGSWVTASVKAGKPIIAVSVNYRVGGWGFLPGKEVLADGSANLGLLDQRLGLQWVADNIAAFGGNPDAVTIWGESAGSISVFDQMLMYDGDHTYKGKPLFRGGIMNSGSVVPADPVDTAKGQEVYDTVVGHAGCAGSADTLNCLREVDYDKLLHAMNAVPGILSYSSIALSYLPRPDGTVLTKSPDELLLEGKIAKVPFILGSQEDEGTLFALFQSNITTEAHLATYLKTKFFHGASDEQIAKLISTYSSISEYGAPHRTGMLNNWYPQFKRLAAILGDLTFTLTRRSVLEISSIVNPDVPTWSYLSSYEYGLPVLGTFHGSDLLQVFFGILPNYASKAFRGYYLAFIHGQDPNNGTDLPEWPRWCDGRKLLNMYDWSSKLIPDNFRNAAYEFVLENVRSFHI</sequence>
<dbReference type="AlphaFoldDB" id="A0A0H1BMM2"/>
<dbReference type="STRING" id="2060906.A0A0H1BMM2"/>
<evidence type="ECO:0000256" key="5">
    <source>
        <dbReference type="ARBA" id="ARBA00022801"/>
    </source>
</evidence>
<dbReference type="OrthoDB" id="408631at2759"/>
<evidence type="ECO:0000313" key="11">
    <source>
        <dbReference type="Proteomes" id="UP000053573"/>
    </source>
</evidence>
<organism evidence="10 11">
    <name type="scientific">Blastomyces silverae</name>
    <dbReference type="NCBI Taxonomy" id="2060906"/>
    <lineage>
        <taxon>Eukaryota</taxon>
        <taxon>Fungi</taxon>
        <taxon>Dikarya</taxon>
        <taxon>Ascomycota</taxon>
        <taxon>Pezizomycotina</taxon>
        <taxon>Eurotiomycetes</taxon>
        <taxon>Eurotiomycetidae</taxon>
        <taxon>Onygenales</taxon>
        <taxon>Ajellomycetaceae</taxon>
        <taxon>Blastomyces</taxon>
    </lineage>
</organism>
<dbReference type="InterPro" id="IPR050309">
    <property type="entry name" value="Type-B_Carboxylest/Lipase"/>
</dbReference>
<dbReference type="FunFam" id="3.40.50.1820:FF:000213">
    <property type="entry name" value="Carboxylic ester hydrolase"/>
    <property type="match status" value="1"/>
</dbReference>
<keyword evidence="6" id="KW-0443">Lipid metabolism</keyword>
<comment type="subcellular location">
    <subcellularLocation>
        <location evidence="1">Secreted</location>
    </subcellularLocation>
</comment>
<dbReference type="Pfam" id="PF00135">
    <property type="entry name" value="COesterase"/>
    <property type="match status" value="1"/>
</dbReference>
<keyword evidence="7" id="KW-0325">Glycoprotein</keyword>
<evidence type="ECO:0000256" key="7">
    <source>
        <dbReference type="ARBA" id="ARBA00023180"/>
    </source>
</evidence>
<feature type="chain" id="PRO_5005118396" description="Carboxylic ester hydrolase" evidence="8">
    <location>
        <begin position="18"/>
        <end position="562"/>
    </location>
</feature>
<dbReference type="PANTHER" id="PTHR11559">
    <property type="entry name" value="CARBOXYLESTERASE"/>
    <property type="match status" value="1"/>
</dbReference>
<dbReference type="SUPFAM" id="SSF53474">
    <property type="entry name" value="alpha/beta-Hydrolases"/>
    <property type="match status" value="1"/>
</dbReference>
<reference evidence="11" key="1">
    <citation type="journal article" date="2015" name="PLoS Genet.">
        <title>The dynamic genome and transcriptome of the human fungal pathogen Blastomyces and close relative Emmonsia.</title>
        <authorList>
            <person name="Munoz J.F."/>
            <person name="Gauthier G.M."/>
            <person name="Desjardins C.A."/>
            <person name="Gallo J.E."/>
            <person name="Holder J."/>
            <person name="Sullivan T.D."/>
            <person name="Marty A.J."/>
            <person name="Carmen J.C."/>
            <person name="Chen Z."/>
            <person name="Ding L."/>
            <person name="Gujja S."/>
            <person name="Magrini V."/>
            <person name="Misas E."/>
            <person name="Mitreva M."/>
            <person name="Priest M."/>
            <person name="Saif S."/>
            <person name="Whiston E.A."/>
            <person name="Young S."/>
            <person name="Zeng Q."/>
            <person name="Goldman W.E."/>
            <person name="Mardis E.R."/>
            <person name="Taylor J.W."/>
            <person name="McEwen J.G."/>
            <person name="Clay O.K."/>
            <person name="Klein B.S."/>
            <person name="Cuomo C.A."/>
        </authorList>
    </citation>
    <scope>NUCLEOTIDE SEQUENCE [LARGE SCALE GENOMIC DNA]</scope>
    <source>
        <strain evidence="11">UAMH 139</strain>
    </source>
</reference>
<dbReference type="EC" id="3.1.1.-" evidence="8"/>
<evidence type="ECO:0000256" key="1">
    <source>
        <dbReference type="ARBA" id="ARBA00004613"/>
    </source>
</evidence>
<dbReference type="InterPro" id="IPR029058">
    <property type="entry name" value="AB_hydrolase_fold"/>
</dbReference>
<evidence type="ECO:0000256" key="4">
    <source>
        <dbReference type="ARBA" id="ARBA00022729"/>
    </source>
</evidence>
<dbReference type="ESTHER" id="9euro-a0a0h1bmm2">
    <property type="family name" value="Fungal_carboxylesterase_lipase"/>
</dbReference>
<comment type="similarity">
    <text evidence="2 8">Belongs to the type-B carboxylesterase/lipase family.</text>
</comment>
<dbReference type="EMBL" id="LDEV01000786">
    <property type="protein sequence ID" value="KLJ12605.1"/>
    <property type="molecule type" value="Genomic_DNA"/>
</dbReference>
<evidence type="ECO:0000313" key="10">
    <source>
        <dbReference type="EMBL" id="KLJ12605.1"/>
    </source>
</evidence>
<keyword evidence="3" id="KW-0964">Secreted</keyword>
<dbReference type="GO" id="GO:0016787">
    <property type="term" value="F:hydrolase activity"/>
    <property type="evidence" value="ECO:0007669"/>
    <property type="project" value="UniProtKB-KW"/>
</dbReference>
<keyword evidence="5 8" id="KW-0378">Hydrolase</keyword>
<dbReference type="GO" id="GO:0006629">
    <property type="term" value="P:lipid metabolic process"/>
    <property type="evidence" value="ECO:0007669"/>
    <property type="project" value="UniProtKB-KW"/>
</dbReference>
<evidence type="ECO:0000256" key="8">
    <source>
        <dbReference type="RuleBase" id="RU361235"/>
    </source>
</evidence>
<keyword evidence="4 8" id="KW-0732">Signal</keyword>
<protein>
    <recommendedName>
        <fullName evidence="8">Carboxylic ester hydrolase</fullName>
        <ecNumber evidence="8">3.1.1.-</ecNumber>
    </recommendedName>
</protein>
<dbReference type="InterPro" id="IPR002018">
    <property type="entry name" value="CarbesteraseB"/>
</dbReference>
<evidence type="ECO:0000256" key="3">
    <source>
        <dbReference type="ARBA" id="ARBA00022525"/>
    </source>
</evidence>
<evidence type="ECO:0000256" key="2">
    <source>
        <dbReference type="ARBA" id="ARBA00005964"/>
    </source>
</evidence>
<evidence type="ECO:0000256" key="6">
    <source>
        <dbReference type="ARBA" id="ARBA00023098"/>
    </source>
</evidence>
<dbReference type="Gene3D" id="3.40.50.1820">
    <property type="entry name" value="alpha/beta hydrolase"/>
    <property type="match status" value="1"/>
</dbReference>
<feature type="domain" description="Carboxylesterase type B" evidence="9">
    <location>
        <begin position="41"/>
        <end position="526"/>
    </location>
</feature>
<evidence type="ECO:0000259" key="9">
    <source>
        <dbReference type="Pfam" id="PF00135"/>
    </source>
</evidence>
<accession>A0A0H1BMM2</accession>
<gene>
    <name evidence="10" type="ORF">EMPG_12361</name>
</gene>
<proteinExistence type="inferred from homology"/>
<feature type="signal peptide" evidence="8">
    <location>
        <begin position="1"/>
        <end position="17"/>
    </location>
</feature>
<name>A0A0H1BMM2_9EURO</name>
<dbReference type="Proteomes" id="UP000053573">
    <property type="component" value="Unassembled WGS sequence"/>
</dbReference>
<keyword evidence="11" id="KW-1185">Reference proteome</keyword>
<dbReference type="InterPro" id="IPR019826">
    <property type="entry name" value="Carboxylesterase_B_AS"/>
</dbReference>
<dbReference type="PROSITE" id="PS00122">
    <property type="entry name" value="CARBOXYLESTERASE_B_1"/>
    <property type="match status" value="1"/>
</dbReference>